<dbReference type="AlphaFoldDB" id="A0A1D8TMS4"/>
<organism evidence="1 2">
    <name type="scientific">Moorena producens PAL-8-15-08-1</name>
    <dbReference type="NCBI Taxonomy" id="1458985"/>
    <lineage>
        <taxon>Bacteria</taxon>
        <taxon>Bacillati</taxon>
        <taxon>Cyanobacteriota</taxon>
        <taxon>Cyanophyceae</taxon>
        <taxon>Coleofasciculales</taxon>
        <taxon>Coleofasciculaceae</taxon>
        <taxon>Moorena</taxon>
    </lineage>
</organism>
<name>A0A1D8TMS4_9CYAN</name>
<gene>
    <name evidence="1" type="ORF">BJP34_05330</name>
</gene>
<evidence type="ECO:0000313" key="1">
    <source>
        <dbReference type="EMBL" id="AOW98947.1"/>
    </source>
</evidence>
<protein>
    <submittedName>
        <fullName evidence="1">Uncharacterized protein</fullName>
    </submittedName>
</protein>
<evidence type="ECO:0000313" key="2">
    <source>
        <dbReference type="Proteomes" id="UP000177870"/>
    </source>
</evidence>
<accession>A0A1D8TMS4</accession>
<sequence length="72" mass="8467">MKITDIPPELSTELENKFFQQERILTITNDRTNDQISEDSASMESPRMLLFRRPNAQFGYLIHLPLNQEELT</sequence>
<dbReference type="KEGG" id="mpro:BJP34_05330"/>
<dbReference type="RefSeq" id="WP_070391449.1">
    <property type="nucleotide sequence ID" value="NZ_CP017599.1"/>
</dbReference>
<dbReference type="STRING" id="1458985.BJP34_05330"/>
<reference evidence="2" key="1">
    <citation type="submission" date="2016-10" db="EMBL/GenBank/DDBJ databases">
        <title>Comparative genomics uncovers the prolific and rare metabolic potential of the cyanobacterial genus Moorea.</title>
        <authorList>
            <person name="Leao T."/>
            <person name="Castelao G."/>
            <person name="Korobeynikov A."/>
            <person name="Monroe E.A."/>
            <person name="Podell S."/>
            <person name="Glukhov E."/>
            <person name="Allen E."/>
            <person name="Gerwick W.H."/>
            <person name="Gerwick L."/>
        </authorList>
    </citation>
    <scope>NUCLEOTIDE SEQUENCE [LARGE SCALE GENOMIC DNA]</scope>
    <source>
        <strain evidence="2">PAL-8-15-08-1</strain>
    </source>
</reference>
<dbReference type="EMBL" id="CP017599">
    <property type="protein sequence ID" value="AOW98947.1"/>
    <property type="molecule type" value="Genomic_DNA"/>
</dbReference>
<proteinExistence type="predicted"/>
<dbReference type="Proteomes" id="UP000177870">
    <property type="component" value="Chromosome"/>
</dbReference>